<evidence type="ECO:0000313" key="3">
    <source>
        <dbReference type="Proteomes" id="UP001392437"/>
    </source>
</evidence>
<sequence>MRLLFVFIPVFVICNAITLMMLQKGMVRVWNPPPSPPVAAIPEVKAKVEAPLTVLETLPSPTDKTLTHSNKRPEAEPTPTTLEQETHSPAKAELKDPKPKPTLVTPEQPHPSTTKVQVIDGGKQRPGPDATLTTPKQAHPTTTATVTTTAAAAGVHDEDDDRPRKTSKKPGVTRHHETLATHRVYNNTVTPCSNVTSPKARAQYVSIMSKM</sequence>
<organism evidence="2 3">
    <name type="scientific">Apiospora kogelbergensis</name>
    <dbReference type="NCBI Taxonomy" id="1337665"/>
    <lineage>
        <taxon>Eukaryota</taxon>
        <taxon>Fungi</taxon>
        <taxon>Dikarya</taxon>
        <taxon>Ascomycota</taxon>
        <taxon>Pezizomycotina</taxon>
        <taxon>Sordariomycetes</taxon>
        <taxon>Xylariomycetidae</taxon>
        <taxon>Amphisphaeriales</taxon>
        <taxon>Apiosporaceae</taxon>
        <taxon>Apiospora</taxon>
    </lineage>
</organism>
<gene>
    <name evidence="2" type="ORF">PG999_007030</name>
</gene>
<name>A0AAW0QX50_9PEZI</name>
<dbReference type="EMBL" id="JAQQWP010000006">
    <property type="protein sequence ID" value="KAK8114961.1"/>
    <property type="molecule type" value="Genomic_DNA"/>
</dbReference>
<dbReference type="Proteomes" id="UP001392437">
    <property type="component" value="Unassembled WGS sequence"/>
</dbReference>
<feature type="compositionally biased region" description="Low complexity" evidence="1">
    <location>
        <begin position="141"/>
        <end position="153"/>
    </location>
</feature>
<evidence type="ECO:0000256" key="1">
    <source>
        <dbReference type="SAM" id="MobiDB-lite"/>
    </source>
</evidence>
<proteinExistence type="predicted"/>
<feature type="compositionally biased region" description="Polar residues" evidence="1">
    <location>
        <begin position="59"/>
        <end position="68"/>
    </location>
</feature>
<reference evidence="2 3" key="1">
    <citation type="submission" date="2023-01" db="EMBL/GenBank/DDBJ databases">
        <title>Analysis of 21 Apiospora genomes using comparative genomics revels a genus with tremendous synthesis potential of carbohydrate active enzymes and secondary metabolites.</title>
        <authorList>
            <person name="Sorensen T."/>
        </authorList>
    </citation>
    <scope>NUCLEOTIDE SEQUENCE [LARGE SCALE GENOMIC DNA]</scope>
    <source>
        <strain evidence="2 3">CBS 117206</strain>
    </source>
</reference>
<dbReference type="AlphaFoldDB" id="A0AAW0QX50"/>
<evidence type="ECO:0000313" key="2">
    <source>
        <dbReference type="EMBL" id="KAK8114961.1"/>
    </source>
</evidence>
<feature type="region of interest" description="Disordered" evidence="1">
    <location>
        <begin position="54"/>
        <end position="174"/>
    </location>
</feature>
<comment type="caution">
    <text evidence="2">The sequence shown here is derived from an EMBL/GenBank/DDBJ whole genome shotgun (WGS) entry which is preliminary data.</text>
</comment>
<protein>
    <submittedName>
        <fullName evidence="2">Uncharacterized protein</fullName>
    </submittedName>
</protein>
<keyword evidence="3" id="KW-1185">Reference proteome</keyword>
<feature type="compositionally biased region" description="Polar residues" evidence="1">
    <location>
        <begin position="131"/>
        <end position="140"/>
    </location>
</feature>
<feature type="compositionally biased region" description="Basic and acidic residues" evidence="1">
    <location>
        <begin position="84"/>
        <end position="99"/>
    </location>
</feature>
<accession>A0AAW0QX50</accession>